<sequence length="57" mass="6570">MDSIKTMNTHEESIKAYLKSLNEQEKKTLEIAKDHLGTSFNINKSIGYIAWKSKNNK</sequence>
<reference evidence="1" key="1">
    <citation type="journal article" date="2020" name="Nature">
        <title>Giant virus diversity and host interactions through global metagenomics.</title>
        <authorList>
            <person name="Schulz F."/>
            <person name="Roux S."/>
            <person name="Paez-Espino D."/>
            <person name="Jungbluth S."/>
            <person name="Walsh D.A."/>
            <person name="Denef V.J."/>
            <person name="McMahon K.D."/>
            <person name="Konstantinidis K.T."/>
            <person name="Eloe-Fadrosh E.A."/>
            <person name="Kyrpides N.C."/>
            <person name="Woyke T."/>
        </authorList>
    </citation>
    <scope>NUCLEOTIDE SEQUENCE</scope>
    <source>
        <strain evidence="1">GVMAG-M-3300021185-45</strain>
    </source>
</reference>
<protein>
    <submittedName>
        <fullName evidence="1">Uncharacterized protein</fullName>
    </submittedName>
</protein>
<accession>A0A6C0CKS8</accession>
<proteinExistence type="predicted"/>
<dbReference type="EMBL" id="MN739430">
    <property type="protein sequence ID" value="QHT04500.1"/>
    <property type="molecule type" value="Genomic_DNA"/>
</dbReference>
<name>A0A6C0CKS8_9ZZZZ</name>
<organism evidence="1">
    <name type="scientific">viral metagenome</name>
    <dbReference type="NCBI Taxonomy" id="1070528"/>
    <lineage>
        <taxon>unclassified sequences</taxon>
        <taxon>metagenomes</taxon>
        <taxon>organismal metagenomes</taxon>
    </lineage>
</organism>
<evidence type="ECO:0000313" key="1">
    <source>
        <dbReference type="EMBL" id="QHT04500.1"/>
    </source>
</evidence>
<dbReference type="AlphaFoldDB" id="A0A6C0CKS8"/>